<evidence type="ECO:0000313" key="2">
    <source>
        <dbReference type="EMBL" id="QOR46702.1"/>
    </source>
</evidence>
<gene>
    <name evidence="2" type="ORF">INS88_09865</name>
</gene>
<dbReference type="InterPro" id="IPR001387">
    <property type="entry name" value="Cro/C1-type_HTH"/>
</dbReference>
<evidence type="ECO:0000256" key="1">
    <source>
        <dbReference type="SAM" id="MobiDB-lite"/>
    </source>
</evidence>
<dbReference type="Pfam" id="PF01381">
    <property type="entry name" value="HTH_3"/>
    <property type="match status" value="1"/>
</dbReference>
<proteinExistence type="predicted"/>
<feature type="region of interest" description="Disordered" evidence="1">
    <location>
        <begin position="91"/>
        <end position="117"/>
    </location>
</feature>
<dbReference type="CDD" id="cd00093">
    <property type="entry name" value="HTH_XRE"/>
    <property type="match status" value="1"/>
</dbReference>
<dbReference type="AlphaFoldDB" id="A0A7M1QX67"/>
<sequence>MLSMTASIDTFAMTQTLDENIGERVHIWLRRKGLMQRDLAALLGITPAAVSHKIAGRSTWSATDLVKAAAFLDLPLAELLSDEMVAVEQKKLAPNSSESEANLSRLWESNPRPSHYE</sequence>
<accession>A0A8A5UGJ9</accession>
<dbReference type="Proteomes" id="UP000595053">
    <property type="component" value="Chromosome"/>
</dbReference>
<dbReference type="EMBL" id="CP063213">
    <property type="protein sequence ID" value="QOR46702.1"/>
    <property type="molecule type" value="Genomic_DNA"/>
</dbReference>
<dbReference type="GO" id="GO:0003677">
    <property type="term" value="F:DNA binding"/>
    <property type="evidence" value="ECO:0007669"/>
    <property type="project" value="InterPro"/>
</dbReference>
<dbReference type="Gene3D" id="1.10.260.40">
    <property type="entry name" value="lambda repressor-like DNA-binding domains"/>
    <property type="match status" value="1"/>
</dbReference>
<keyword evidence="3" id="KW-1185">Reference proteome</keyword>
<evidence type="ECO:0000313" key="3">
    <source>
        <dbReference type="Proteomes" id="UP000595053"/>
    </source>
</evidence>
<dbReference type="RefSeq" id="WP_193327669.1">
    <property type="nucleotide sequence ID" value="NZ_CP053291.1"/>
</dbReference>
<accession>A0A7M1QX67</accession>
<reference evidence="2 3" key="1">
    <citation type="submission" date="2020-10" db="EMBL/GenBank/DDBJ databases">
        <title>Trueperella pecoris sp. nov. isolated from bovine and porcine specimens.</title>
        <authorList>
            <person name="Schoenecker L."/>
            <person name="Schnydrig P."/>
            <person name="Brodard I."/>
            <person name="Thomann A."/>
            <person name="Hemphill A."/>
            <person name="Rodriguez-Campos S."/>
            <person name="Perreten V."/>
            <person name="Jores J."/>
            <person name="Kittl S."/>
        </authorList>
    </citation>
    <scope>NUCLEOTIDE SEQUENCE [LARGE SCALE GENOMIC DNA]</scope>
    <source>
        <strain evidence="2 3">15A0121</strain>
    </source>
</reference>
<protein>
    <submittedName>
        <fullName evidence="2">Helix-turn-helix transcriptional regulator</fullName>
    </submittedName>
</protein>
<name>A0A7M1QX67_9ACTO</name>
<dbReference type="SMART" id="SM00530">
    <property type="entry name" value="HTH_XRE"/>
    <property type="match status" value="1"/>
</dbReference>
<dbReference type="PROSITE" id="PS50943">
    <property type="entry name" value="HTH_CROC1"/>
    <property type="match status" value="1"/>
</dbReference>
<dbReference type="InterPro" id="IPR010982">
    <property type="entry name" value="Lambda_DNA-bd_dom_sf"/>
</dbReference>
<dbReference type="SUPFAM" id="SSF47413">
    <property type="entry name" value="lambda repressor-like DNA-binding domains"/>
    <property type="match status" value="1"/>
</dbReference>
<organism evidence="2 3">
    <name type="scientific">Trueperella pecoris</name>
    <dbReference type="NCBI Taxonomy" id="2733571"/>
    <lineage>
        <taxon>Bacteria</taxon>
        <taxon>Bacillati</taxon>
        <taxon>Actinomycetota</taxon>
        <taxon>Actinomycetes</taxon>
        <taxon>Actinomycetales</taxon>
        <taxon>Actinomycetaceae</taxon>
        <taxon>Trueperella</taxon>
    </lineage>
</organism>